<feature type="transmembrane region" description="Helical" evidence="7">
    <location>
        <begin position="127"/>
        <end position="152"/>
    </location>
</feature>
<feature type="transmembrane region" description="Helical" evidence="7">
    <location>
        <begin position="298"/>
        <end position="319"/>
    </location>
</feature>
<dbReference type="PANTHER" id="PTHR31376">
    <property type="entry name" value="OS09G0467300 PROTEIN-RELATED"/>
    <property type="match status" value="1"/>
</dbReference>
<dbReference type="AlphaFoldDB" id="A0A7J7M439"/>
<keyword evidence="5 7" id="KW-1133">Transmembrane helix</keyword>
<evidence type="ECO:0000313" key="9">
    <source>
        <dbReference type="Proteomes" id="UP000541444"/>
    </source>
</evidence>
<dbReference type="Pfam" id="PF16913">
    <property type="entry name" value="PUNUT"/>
    <property type="match status" value="1"/>
</dbReference>
<dbReference type="EMBL" id="JACGCM010001793">
    <property type="protein sequence ID" value="KAF6149544.1"/>
    <property type="molecule type" value="Genomic_DNA"/>
</dbReference>
<dbReference type="GO" id="GO:0005345">
    <property type="term" value="F:purine nucleobase transmembrane transporter activity"/>
    <property type="evidence" value="ECO:0007669"/>
    <property type="project" value="UniProtKB-UniRule"/>
</dbReference>
<evidence type="ECO:0000256" key="6">
    <source>
        <dbReference type="ARBA" id="ARBA00023136"/>
    </source>
</evidence>
<feature type="transmembrane region" description="Helical" evidence="7">
    <location>
        <begin position="100"/>
        <end position="121"/>
    </location>
</feature>
<feature type="transmembrane region" description="Helical" evidence="7">
    <location>
        <begin position="29"/>
        <end position="53"/>
    </location>
</feature>
<evidence type="ECO:0000256" key="3">
    <source>
        <dbReference type="ARBA" id="ARBA00022448"/>
    </source>
</evidence>
<keyword evidence="4 7" id="KW-0812">Transmembrane</keyword>
<feature type="transmembrane region" description="Helical" evidence="7">
    <location>
        <begin position="59"/>
        <end position="79"/>
    </location>
</feature>
<name>A0A7J7M439_9MAGN</name>
<evidence type="ECO:0000256" key="2">
    <source>
        <dbReference type="ARBA" id="ARBA00006213"/>
    </source>
</evidence>
<dbReference type="SUPFAM" id="SSF103481">
    <property type="entry name" value="Multidrug resistance efflux transporter EmrE"/>
    <property type="match status" value="1"/>
</dbReference>
<accession>A0A7J7M439</accession>
<dbReference type="PANTHER" id="PTHR31376:SF105">
    <property type="entry name" value="PURINE PERMEASE-RELATED"/>
    <property type="match status" value="1"/>
</dbReference>
<comment type="similarity">
    <text evidence="2 7">Belongs to the purine permeases (TC 2.A.7.14) family.</text>
</comment>
<feature type="transmembrane region" description="Helical" evidence="7">
    <location>
        <begin position="270"/>
        <end position="293"/>
    </location>
</feature>
<feature type="transmembrane region" description="Helical" evidence="7">
    <location>
        <begin position="233"/>
        <end position="250"/>
    </location>
</feature>
<sequence length="367" mass="40561">MEIESQVSGQDDLVLNKKKKRSAILKRSLLLLNCSLLAIGSSGGPLLLRLYFIHGGKRIWLSCWLETAGWPVMLLPLLLSYSHRRKNSLVRSVTKPFFMTWRLFIASAILGVLTGVDDYLYSYGISLLPVSTSAIVISTQLAFTAGFAFLIVKQKFTSYSVNSVVLLTVAALVLGLHTSGDRPNNESKKEYYIGFLLTLGAAALYGCVLPMIELTYKKAKQTVTYTLVMEMQLVMSIFATAFCTVGMLVNNDFQAIPGEAKTYAIGEAKYYMVLVVNAIIWQFFFFGVIGVIFSGSSLLSGIMIAVLLPVTEVLAVIFYHEDFNSEKSVSLALSLWGFISYFYGEFKQSKKMNQTPNTESPGSTSTV</sequence>
<evidence type="ECO:0000313" key="8">
    <source>
        <dbReference type="EMBL" id="KAF6149544.1"/>
    </source>
</evidence>
<protein>
    <recommendedName>
        <fullName evidence="7">Probable purine permease</fullName>
    </recommendedName>
</protein>
<feature type="transmembrane region" description="Helical" evidence="7">
    <location>
        <begin position="159"/>
        <end position="179"/>
    </location>
</feature>
<evidence type="ECO:0000256" key="5">
    <source>
        <dbReference type="ARBA" id="ARBA00022989"/>
    </source>
</evidence>
<keyword evidence="3 7" id="KW-0813">Transport</keyword>
<dbReference type="GO" id="GO:0015211">
    <property type="term" value="F:purine nucleoside transmembrane transporter activity"/>
    <property type="evidence" value="ECO:0007669"/>
    <property type="project" value="UniProtKB-UniRule"/>
</dbReference>
<dbReference type="InterPro" id="IPR030182">
    <property type="entry name" value="PUP_plant"/>
</dbReference>
<keyword evidence="9" id="KW-1185">Reference proteome</keyword>
<reference evidence="8 9" key="1">
    <citation type="journal article" date="2020" name="IScience">
        <title>Genome Sequencing of the Endangered Kingdonia uniflora (Circaeasteraceae, Ranunculales) Reveals Potential Mechanisms of Evolutionary Specialization.</title>
        <authorList>
            <person name="Sun Y."/>
            <person name="Deng T."/>
            <person name="Zhang A."/>
            <person name="Moore M.J."/>
            <person name="Landis J.B."/>
            <person name="Lin N."/>
            <person name="Zhang H."/>
            <person name="Zhang X."/>
            <person name="Huang J."/>
            <person name="Zhang X."/>
            <person name="Sun H."/>
            <person name="Wang H."/>
        </authorList>
    </citation>
    <scope>NUCLEOTIDE SEQUENCE [LARGE SCALE GENOMIC DNA]</scope>
    <source>
        <strain evidence="8">TB1705</strain>
        <tissue evidence="8">Leaf</tissue>
    </source>
</reference>
<comment type="subcellular location">
    <subcellularLocation>
        <location evidence="1 7">Membrane</location>
        <topology evidence="1 7">Multi-pass membrane protein</topology>
    </subcellularLocation>
</comment>
<evidence type="ECO:0000256" key="4">
    <source>
        <dbReference type="ARBA" id="ARBA00022692"/>
    </source>
</evidence>
<organism evidence="8 9">
    <name type="scientific">Kingdonia uniflora</name>
    <dbReference type="NCBI Taxonomy" id="39325"/>
    <lineage>
        <taxon>Eukaryota</taxon>
        <taxon>Viridiplantae</taxon>
        <taxon>Streptophyta</taxon>
        <taxon>Embryophyta</taxon>
        <taxon>Tracheophyta</taxon>
        <taxon>Spermatophyta</taxon>
        <taxon>Magnoliopsida</taxon>
        <taxon>Ranunculales</taxon>
        <taxon>Circaeasteraceae</taxon>
        <taxon>Kingdonia</taxon>
    </lineage>
</organism>
<proteinExistence type="inferred from homology"/>
<comment type="caution">
    <text evidence="8">The sequence shown here is derived from an EMBL/GenBank/DDBJ whole genome shotgun (WGS) entry which is preliminary data.</text>
</comment>
<keyword evidence="6 7" id="KW-0472">Membrane</keyword>
<dbReference type="OrthoDB" id="1865379at2759"/>
<feature type="transmembrane region" description="Helical" evidence="7">
    <location>
        <begin position="325"/>
        <end position="344"/>
    </location>
</feature>
<evidence type="ECO:0000256" key="1">
    <source>
        <dbReference type="ARBA" id="ARBA00004141"/>
    </source>
</evidence>
<feature type="transmembrane region" description="Helical" evidence="7">
    <location>
        <begin position="191"/>
        <end position="212"/>
    </location>
</feature>
<dbReference type="InterPro" id="IPR037185">
    <property type="entry name" value="EmrE-like"/>
</dbReference>
<dbReference type="GO" id="GO:0016020">
    <property type="term" value="C:membrane"/>
    <property type="evidence" value="ECO:0007669"/>
    <property type="project" value="UniProtKB-SubCell"/>
</dbReference>
<gene>
    <name evidence="8" type="ORF">GIB67_003692</name>
</gene>
<dbReference type="Proteomes" id="UP000541444">
    <property type="component" value="Unassembled WGS sequence"/>
</dbReference>
<evidence type="ECO:0000256" key="7">
    <source>
        <dbReference type="RuleBase" id="RU368015"/>
    </source>
</evidence>